<evidence type="ECO:0000313" key="2">
    <source>
        <dbReference type="Proteomes" id="UP000027318"/>
    </source>
</evidence>
<comment type="caution">
    <text evidence="1">The sequence shown here is derived from an EMBL/GenBank/DDBJ whole genome shotgun (WGS) entry which is preliminary data.</text>
</comment>
<dbReference type="OrthoDB" id="6088929at2"/>
<protein>
    <submittedName>
        <fullName evidence="1">Uncharacterized protein</fullName>
    </submittedName>
</protein>
<gene>
    <name evidence="1" type="ORF">ADINL_1122</name>
</gene>
<keyword evidence="2" id="KW-1185">Reference proteome</keyword>
<dbReference type="STRING" id="267850.ADINL_1122"/>
<proteinExistence type="predicted"/>
<organism evidence="1 2">
    <name type="scientific">Nitrincola lacisaponensis</name>
    <dbReference type="NCBI Taxonomy" id="267850"/>
    <lineage>
        <taxon>Bacteria</taxon>
        <taxon>Pseudomonadati</taxon>
        <taxon>Pseudomonadota</taxon>
        <taxon>Gammaproteobacteria</taxon>
        <taxon>Oceanospirillales</taxon>
        <taxon>Oceanospirillaceae</taxon>
        <taxon>Nitrincola</taxon>
    </lineage>
</organism>
<sequence length="141" mass="15617">MALNQAANDLYIRRVEEYTAGLPQAVRAPGGAEFSLLLSLIAASHERSRPLENTASEPAVMRYPEPDSLLNVDMVSRLNHAVTHDERGEYAYLVSYLRVRSETPLQRPLMNDRFAQLSLASLGGQMLDQITASREGFQAVA</sequence>
<name>A0A063Y5X9_9GAMM</name>
<evidence type="ECO:0000313" key="1">
    <source>
        <dbReference type="EMBL" id="KDE40530.1"/>
    </source>
</evidence>
<dbReference type="EMBL" id="JMSZ01000016">
    <property type="protein sequence ID" value="KDE40530.1"/>
    <property type="molecule type" value="Genomic_DNA"/>
</dbReference>
<reference evidence="1 2" key="1">
    <citation type="journal article" date="2005" name="Int. J. Syst. Evol. Microbiol.">
        <title>Nitrincola lacisaponensis gen. nov., sp. nov., a novel alkaliphilic bacterium isolated from an alkaline, saline lake.</title>
        <authorList>
            <person name="Dimitriu P.A."/>
            <person name="Shukla S.K."/>
            <person name="Conradt J."/>
            <person name="Marquez M.C."/>
            <person name="Ventosa A."/>
            <person name="Maglia A."/>
            <person name="Peyton B.M."/>
            <person name="Pinkart H.C."/>
            <person name="Mormile M.R."/>
        </authorList>
    </citation>
    <scope>NUCLEOTIDE SEQUENCE [LARGE SCALE GENOMIC DNA]</scope>
    <source>
        <strain evidence="1 2">4CA</strain>
    </source>
</reference>
<accession>A0A063Y5X9</accession>
<dbReference type="Proteomes" id="UP000027318">
    <property type="component" value="Unassembled WGS sequence"/>
</dbReference>
<dbReference type="AlphaFoldDB" id="A0A063Y5X9"/>
<dbReference type="RefSeq" id="WP_036544729.1">
    <property type="nucleotide sequence ID" value="NZ_JBKBNO010000001.1"/>
</dbReference>